<dbReference type="InterPro" id="IPR050807">
    <property type="entry name" value="TransReg_Diox_bact_type"/>
</dbReference>
<accession>A0A934UU99</accession>
<name>A0A934UU99_9MICO</name>
<dbReference type="PANTHER" id="PTHR46797">
    <property type="entry name" value="HTH-TYPE TRANSCRIPTIONAL REGULATOR"/>
    <property type="match status" value="1"/>
</dbReference>
<dbReference type="GO" id="GO:0003700">
    <property type="term" value="F:DNA-binding transcription factor activity"/>
    <property type="evidence" value="ECO:0007669"/>
    <property type="project" value="TreeGrafter"/>
</dbReference>
<dbReference type="Proteomes" id="UP000608530">
    <property type="component" value="Unassembled WGS sequence"/>
</dbReference>
<comment type="caution">
    <text evidence="3">The sequence shown here is derived from an EMBL/GenBank/DDBJ whole genome shotgun (WGS) entry which is preliminary data.</text>
</comment>
<keyword evidence="1" id="KW-0238">DNA-binding</keyword>
<dbReference type="GO" id="GO:0005829">
    <property type="term" value="C:cytosol"/>
    <property type="evidence" value="ECO:0007669"/>
    <property type="project" value="TreeGrafter"/>
</dbReference>
<feature type="domain" description="HTH cro/C1-type" evidence="2">
    <location>
        <begin position="17"/>
        <end position="71"/>
    </location>
</feature>
<reference evidence="3" key="1">
    <citation type="submission" date="2020-12" db="EMBL/GenBank/DDBJ databases">
        <title>Leucobacter sp. CAS1, isolated from Chromium sludge.</title>
        <authorList>
            <person name="Xu Z."/>
        </authorList>
    </citation>
    <scope>NUCLEOTIDE SEQUENCE</scope>
    <source>
        <strain evidence="3">CSA1</strain>
    </source>
</reference>
<dbReference type="PROSITE" id="PS50943">
    <property type="entry name" value="HTH_CROC1"/>
    <property type="match status" value="1"/>
</dbReference>
<evidence type="ECO:0000313" key="3">
    <source>
        <dbReference type="EMBL" id="MBK0418595.1"/>
    </source>
</evidence>
<dbReference type="SMART" id="SM00530">
    <property type="entry name" value="HTH_XRE"/>
    <property type="match status" value="1"/>
</dbReference>
<keyword evidence="4" id="KW-1185">Reference proteome</keyword>
<proteinExistence type="predicted"/>
<dbReference type="PANTHER" id="PTHR46797:SF1">
    <property type="entry name" value="METHYLPHOSPHONATE SYNTHASE"/>
    <property type="match status" value="1"/>
</dbReference>
<evidence type="ECO:0000313" key="4">
    <source>
        <dbReference type="Proteomes" id="UP000608530"/>
    </source>
</evidence>
<sequence>MDIPLSRLPARAVGARVREIRLALGISQNDLAELALLHSSNLGKIERGEANPNLDTLTRIATALNTTVSDLTRYVTAEHVAPRERRVTAADLIRARGLSAEAHDP</sequence>
<dbReference type="AlphaFoldDB" id="A0A934UU99"/>
<dbReference type="CDD" id="cd00093">
    <property type="entry name" value="HTH_XRE"/>
    <property type="match status" value="1"/>
</dbReference>
<organism evidence="3 4">
    <name type="scientific">Leucobacter chromiisoli</name>
    <dbReference type="NCBI Taxonomy" id="2796471"/>
    <lineage>
        <taxon>Bacteria</taxon>
        <taxon>Bacillati</taxon>
        <taxon>Actinomycetota</taxon>
        <taxon>Actinomycetes</taxon>
        <taxon>Micrococcales</taxon>
        <taxon>Microbacteriaceae</taxon>
        <taxon>Leucobacter</taxon>
    </lineage>
</organism>
<dbReference type="RefSeq" id="WP_200114769.1">
    <property type="nucleotide sequence ID" value="NZ_JAEHOH010000007.1"/>
</dbReference>
<dbReference type="SUPFAM" id="SSF47413">
    <property type="entry name" value="lambda repressor-like DNA-binding domains"/>
    <property type="match status" value="1"/>
</dbReference>
<dbReference type="InterPro" id="IPR010982">
    <property type="entry name" value="Lambda_DNA-bd_dom_sf"/>
</dbReference>
<dbReference type="GO" id="GO:0003677">
    <property type="term" value="F:DNA binding"/>
    <property type="evidence" value="ECO:0007669"/>
    <property type="project" value="UniProtKB-KW"/>
</dbReference>
<evidence type="ECO:0000256" key="1">
    <source>
        <dbReference type="ARBA" id="ARBA00023125"/>
    </source>
</evidence>
<dbReference type="Gene3D" id="1.10.260.40">
    <property type="entry name" value="lambda repressor-like DNA-binding domains"/>
    <property type="match status" value="1"/>
</dbReference>
<dbReference type="Pfam" id="PF01381">
    <property type="entry name" value="HTH_3"/>
    <property type="match status" value="1"/>
</dbReference>
<protein>
    <submittedName>
        <fullName evidence="3">Helix-turn-helix transcriptional regulator</fullName>
    </submittedName>
</protein>
<dbReference type="EMBL" id="JAEHOH010000007">
    <property type="protein sequence ID" value="MBK0418595.1"/>
    <property type="molecule type" value="Genomic_DNA"/>
</dbReference>
<dbReference type="InterPro" id="IPR001387">
    <property type="entry name" value="Cro/C1-type_HTH"/>
</dbReference>
<gene>
    <name evidence="3" type="ORF">JD276_06050</name>
</gene>
<evidence type="ECO:0000259" key="2">
    <source>
        <dbReference type="PROSITE" id="PS50943"/>
    </source>
</evidence>